<comment type="caution">
    <text evidence="2">The sequence shown here is derived from an EMBL/GenBank/DDBJ whole genome shotgun (WGS) entry which is preliminary data.</text>
</comment>
<name>A0A7K3NNZ1_9BACT</name>
<evidence type="ECO:0000313" key="2">
    <source>
        <dbReference type="EMBL" id="NDY57906.1"/>
    </source>
</evidence>
<sequence length="330" mass="38012">MSEYKTSNRVKERIGVNAVSRIVEGDWESGWQAYDSQNDDAIDGIILMRRGSKRPTDTGGVVFVQVKCGGDGYRKDQNQYPDHIGVQLDKNYIDTHRPRWASVPGPAVLIFVDDKINRRDPPAWWTNLRDAASYSSTNGGMILVPKSQRFAHHSKSDFHKLCGPVSADRRLEEIMLLRKDLVLPKLGKNESLRNDAWNFYKRWRSDTDQCSNPTLGKIFVNRVGWKHMTRRSRLPERIVQSWLLLGAAKAMVYKCSQVFNLGHAHHQLFPDGNTIVVDYIGLRANVSFPHRHQSVLQVILRRNRLICPYSVSQKIWFYSVYEMRRGMGLD</sequence>
<dbReference type="EMBL" id="JAAGRQ010000067">
    <property type="protein sequence ID" value="NDY57906.1"/>
    <property type="molecule type" value="Genomic_DNA"/>
</dbReference>
<proteinExistence type="predicted"/>
<dbReference type="InterPro" id="IPR025375">
    <property type="entry name" value="DUF4365"/>
</dbReference>
<feature type="domain" description="DUF4365" evidence="1">
    <location>
        <begin position="12"/>
        <end position="158"/>
    </location>
</feature>
<evidence type="ECO:0000259" key="1">
    <source>
        <dbReference type="Pfam" id="PF14280"/>
    </source>
</evidence>
<evidence type="ECO:0000313" key="3">
    <source>
        <dbReference type="Proteomes" id="UP000469724"/>
    </source>
</evidence>
<reference evidence="2 3" key="1">
    <citation type="submission" date="2020-02" db="EMBL/GenBank/DDBJ databases">
        <title>Comparative genomics of sulfur disproportionating microorganisms.</title>
        <authorList>
            <person name="Ward L.M."/>
            <person name="Bertran E."/>
            <person name="Johnston D.T."/>
        </authorList>
    </citation>
    <scope>NUCLEOTIDE SEQUENCE [LARGE SCALE GENOMIC DNA]</scope>
    <source>
        <strain evidence="2 3">DSM 3696</strain>
    </source>
</reference>
<dbReference type="Pfam" id="PF14280">
    <property type="entry name" value="DUF4365"/>
    <property type="match status" value="1"/>
</dbReference>
<accession>A0A7K3NNZ1</accession>
<protein>
    <submittedName>
        <fullName evidence="2">DUF4365 domain-containing protein</fullName>
    </submittedName>
</protein>
<dbReference type="AlphaFoldDB" id="A0A7K3NNZ1"/>
<dbReference type="Proteomes" id="UP000469724">
    <property type="component" value="Unassembled WGS sequence"/>
</dbReference>
<gene>
    <name evidence="2" type="ORF">G3N56_14315</name>
</gene>
<keyword evidence="3" id="KW-1185">Reference proteome</keyword>
<organism evidence="2 3">
    <name type="scientific">Desulfolutivibrio sulfodismutans</name>
    <dbReference type="NCBI Taxonomy" id="63561"/>
    <lineage>
        <taxon>Bacteria</taxon>
        <taxon>Pseudomonadati</taxon>
        <taxon>Thermodesulfobacteriota</taxon>
        <taxon>Desulfovibrionia</taxon>
        <taxon>Desulfovibrionales</taxon>
        <taxon>Desulfovibrionaceae</taxon>
        <taxon>Desulfolutivibrio</taxon>
    </lineage>
</organism>
<dbReference type="RefSeq" id="WP_163302982.1">
    <property type="nucleotide sequence ID" value="NZ_JAAGRQ010000067.1"/>
</dbReference>